<keyword evidence="6" id="KW-1185">Reference proteome</keyword>
<feature type="domain" description="HTH luxR-type" evidence="4">
    <location>
        <begin position="740"/>
        <end position="805"/>
    </location>
</feature>
<dbReference type="InterPro" id="IPR027417">
    <property type="entry name" value="P-loop_NTPase"/>
</dbReference>
<dbReference type="PANTHER" id="PTHR44688:SF16">
    <property type="entry name" value="DNA-BINDING TRANSCRIPTIONAL ACTIVATOR DEVR_DOSR"/>
    <property type="match status" value="1"/>
</dbReference>
<keyword evidence="2" id="KW-0238">DNA-binding</keyword>
<dbReference type="CDD" id="cd06170">
    <property type="entry name" value="LuxR_C_like"/>
    <property type="match status" value="1"/>
</dbReference>
<name>A0A5M3WVR3_9ACTN</name>
<dbReference type="Pfam" id="PF00196">
    <property type="entry name" value="GerE"/>
    <property type="match status" value="1"/>
</dbReference>
<evidence type="ECO:0000256" key="2">
    <source>
        <dbReference type="ARBA" id="ARBA00023125"/>
    </source>
</evidence>
<dbReference type="InterPro" id="IPR000792">
    <property type="entry name" value="Tscrpt_reg_LuxR_C"/>
</dbReference>
<keyword evidence="3" id="KW-0804">Transcription</keyword>
<dbReference type="SMART" id="SM00421">
    <property type="entry name" value="HTH_LUXR"/>
    <property type="match status" value="1"/>
</dbReference>
<dbReference type="Proteomes" id="UP000331127">
    <property type="component" value="Unassembled WGS sequence"/>
</dbReference>
<organism evidence="5 6">
    <name type="scientific">Acrocarpospora macrocephala</name>
    <dbReference type="NCBI Taxonomy" id="150177"/>
    <lineage>
        <taxon>Bacteria</taxon>
        <taxon>Bacillati</taxon>
        <taxon>Actinomycetota</taxon>
        <taxon>Actinomycetes</taxon>
        <taxon>Streptosporangiales</taxon>
        <taxon>Streptosporangiaceae</taxon>
        <taxon>Acrocarpospora</taxon>
    </lineage>
</organism>
<evidence type="ECO:0000259" key="4">
    <source>
        <dbReference type="PROSITE" id="PS50043"/>
    </source>
</evidence>
<evidence type="ECO:0000313" key="5">
    <source>
        <dbReference type="EMBL" id="GES12810.1"/>
    </source>
</evidence>
<evidence type="ECO:0000313" key="6">
    <source>
        <dbReference type="Proteomes" id="UP000331127"/>
    </source>
</evidence>
<dbReference type="InterPro" id="IPR036388">
    <property type="entry name" value="WH-like_DNA-bd_sf"/>
</dbReference>
<dbReference type="PANTHER" id="PTHR44688">
    <property type="entry name" value="DNA-BINDING TRANSCRIPTIONAL ACTIVATOR DEVR_DOSR"/>
    <property type="match status" value="1"/>
</dbReference>
<dbReference type="AlphaFoldDB" id="A0A5M3WVR3"/>
<sequence length="806" mass="85059">MAGPAGAGKSRLVSQAVEELDGVAWVRATASAAEIPLGAFAHLLPPTPPAGNPLSWAASAIDAATLVVDDAHLLDPVSAALVHRLVLDGRVRVLATIRTGAAAPDAVVALWKDDLVPRLDLEPLSLAETEDVLAAALGGQIETATLARFWESSQGNPLYLRELVLSGVLRDVGGLWLWHGSLTLTSTLRETIAARIGDLTAEEREIVELLAYGEPLGLDSPVLERLETRQLITVQPDGRRLQVRLAHPLYGEVIRESCGTLRTRALLRRLADMIESTGGRRREDVLRVAVWRLDSGAPGDPALLARAAEQARAVRDLVLAERLARAAIEAGGGTAVRLGLGTILSYQDRYAEAEEVFAAVESGLTGDRRVDCATTRALNLLWGLGRLDQALQVLDAADDGQISVDGRQGLGFVAGAVTVFGGDLDAATARLDATERLGPLSPRGVRAGGVTRAVVLASAGRATDCRNWIENLMATLGPDADLYPSMTSSLIEAQIRIALSTGDLPEALRLADHARGQDDWVRSSAQFGAYRATALRLGGQVRAALAAAAEAVALLPRRSVVAGGCLGELAHAQALLGDVAAAEATLARAEEQAVPVGPATDVPLQLARVWTLAARGDITGAAETALSVAASPYPTFAMIGLHDLVRLGHPSAAARLTELAVEGPLHALLVRHATAATPGDLDEVSLGFETFGMPLHAAEASAQAALAYRDAGLLRRARSAETRAWTLTRRCQGARTLALLDLEVPGLTPRQREVAVLAARGLTNREIAERLVLSIRTVANTLYAVYERTGVNDRAALAELLDARRE</sequence>
<dbReference type="SUPFAM" id="SSF46894">
    <property type="entry name" value="C-terminal effector domain of the bipartite response regulators"/>
    <property type="match status" value="1"/>
</dbReference>
<dbReference type="GO" id="GO:0003677">
    <property type="term" value="F:DNA binding"/>
    <property type="evidence" value="ECO:0007669"/>
    <property type="project" value="UniProtKB-KW"/>
</dbReference>
<dbReference type="PRINTS" id="PR00038">
    <property type="entry name" value="HTHLUXR"/>
</dbReference>
<gene>
    <name evidence="5" type="ORF">Amac_064070</name>
</gene>
<evidence type="ECO:0000256" key="1">
    <source>
        <dbReference type="ARBA" id="ARBA00023015"/>
    </source>
</evidence>
<comment type="caution">
    <text evidence="5">The sequence shown here is derived from an EMBL/GenBank/DDBJ whole genome shotgun (WGS) entry which is preliminary data.</text>
</comment>
<dbReference type="EMBL" id="BLAE01000039">
    <property type="protein sequence ID" value="GES12810.1"/>
    <property type="molecule type" value="Genomic_DNA"/>
</dbReference>
<dbReference type="GO" id="GO:0006355">
    <property type="term" value="P:regulation of DNA-templated transcription"/>
    <property type="evidence" value="ECO:0007669"/>
    <property type="project" value="InterPro"/>
</dbReference>
<proteinExistence type="predicted"/>
<keyword evidence="1" id="KW-0805">Transcription regulation</keyword>
<dbReference type="InterPro" id="IPR011990">
    <property type="entry name" value="TPR-like_helical_dom_sf"/>
</dbReference>
<reference evidence="5 6" key="1">
    <citation type="submission" date="2019-10" db="EMBL/GenBank/DDBJ databases">
        <title>Whole genome shotgun sequence of Acrocarpospora macrocephala NBRC 16266.</title>
        <authorList>
            <person name="Ichikawa N."/>
            <person name="Kimura A."/>
            <person name="Kitahashi Y."/>
            <person name="Komaki H."/>
            <person name="Oguchi A."/>
        </authorList>
    </citation>
    <scope>NUCLEOTIDE SEQUENCE [LARGE SCALE GENOMIC DNA]</scope>
    <source>
        <strain evidence="5 6">NBRC 16266</strain>
    </source>
</reference>
<dbReference type="SUPFAM" id="SSF52540">
    <property type="entry name" value="P-loop containing nucleoside triphosphate hydrolases"/>
    <property type="match status" value="1"/>
</dbReference>
<dbReference type="InterPro" id="IPR016032">
    <property type="entry name" value="Sig_transdc_resp-reg_C-effctor"/>
</dbReference>
<protein>
    <submittedName>
        <fullName evidence="5">LuxR family transcriptional regulator</fullName>
    </submittedName>
</protein>
<accession>A0A5M3WVR3</accession>
<dbReference type="SUPFAM" id="SSF48452">
    <property type="entry name" value="TPR-like"/>
    <property type="match status" value="1"/>
</dbReference>
<dbReference type="Gene3D" id="1.10.10.10">
    <property type="entry name" value="Winged helix-like DNA-binding domain superfamily/Winged helix DNA-binding domain"/>
    <property type="match status" value="1"/>
</dbReference>
<dbReference type="PROSITE" id="PS50043">
    <property type="entry name" value="HTH_LUXR_2"/>
    <property type="match status" value="1"/>
</dbReference>
<evidence type="ECO:0000256" key="3">
    <source>
        <dbReference type="ARBA" id="ARBA00023163"/>
    </source>
</evidence>